<dbReference type="GO" id="GO:0003682">
    <property type="term" value="F:chromatin binding"/>
    <property type="evidence" value="ECO:0007669"/>
    <property type="project" value="TreeGrafter"/>
</dbReference>
<feature type="compositionally biased region" description="Acidic residues" evidence="6">
    <location>
        <begin position="136"/>
        <end position="153"/>
    </location>
</feature>
<comment type="similarity">
    <text evidence="2">Belongs to the CDC45 family.</text>
</comment>
<dbReference type="GeneID" id="117736873"/>
<evidence type="ECO:0000256" key="3">
    <source>
        <dbReference type="ARBA" id="ARBA00022705"/>
    </source>
</evidence>
<dbReference type="OrthoDB" id="10258882at2759"/>
<dbReference type="GO" id="GO:0003688">
    <property type="term" value="F:DNA replication origin binding"/>
    <property type="evidence" value="ECO:0007669"/>
    <property type="project" value="TreeGrafter"/>
</dbReference>
<dbReference type="PANTHER" id="PTHR10507:SF0">
    <property type="entry name" value="CELL DIVISION CONTROL PROTEIN 45 HOMOLOG"/>
    <property type="match status" value="1"/>
</dbReference>
<dbReference type="GO" id="GO:0000727">
    <property type="term" value="P:double-strand break repair via break-induced replication"/>
    <property type="evidence" value="ECO:0007669"/>
    <property type="project" value="TreeGrafter"/>
</dbReference>
<name>A0A8C3A3F4_CYCLU</name>
<dbReference type="Pfam" id="PF02724">
    <property type="entry name" value="CDC45"/>
    <property type="match status" value="1"/>
</dbReference>
<dbReference type="KEGG" id="clum:117736873"/>
<reference evidence="7" key="2">
    <citation type="submission" date="2025-09" db="UniProtKB">
        <authorList>
            <consortium name="Ensembl"/>
        </authorList>
    </citation>
    <scope>IDENTIFICATION</scope>
</reference>
<keyword evidence="5" id="KW-0131">Cell cycle</keyword>
<protein>
    <submittedName>
        <fullName evidence="7">CDC45 cell division cycle 45 homolog (S. cerevisiae)</fullName>
    </submittedName>
</protein>
<proteinExistence type="inferred from homology"/>
<gene>
    <name evidence="7" type="primary">cdc45</name>
</gene>
<dbReference type="GO" id="GO:1902977">
    <property type="term" value="P:mitotic DNA replication preinitiation complex assembly"/>
    <property type="evidence" value="ECO:0007669"/>
    <property type="project" value="TreeGrafter"/>
</dbReference>
<dbReference type="InterPro" id="IPR003874">
    <property type="entry name" value="CDC45"/>
</dbReference>
<feature type="region of interest" description="Disordered" evidence="6">
    <location>
        <begin position="136"/>
        <end position="164"/>
    </location>
</feature>
<dbReference type="GO" id="GO:0006270">
    <property type="term" value="P:DNA replication initiation"/>
    <property type="evidence" value="ECO:0007669"/>
    <property type="project" value="InterPro"/>
</dbReference>
<evidence type="ECO:0000256" key="6">
    <source>
        <dbReference type="SAM" id="MobiDB-lite"/>
    </source>
</evidence>
<dbReference type="GO" id="GO:0003697">
    <property type="term" value="F:single-stranded DNA binding"/>
    <property type="evidence" value="ECO:0007669"/>
    <property type="project" value="TreeGrafter"/>
</dbReference>
<dbReference type="RefSeq" id="XP_034398397.1">
    <property type="nucleotide sequence ID" value="XM_034542506.1"/>
</dbReference>
<dbReference type="Proteomes" id="UP000694565">
    <property type="component" value="Unplaced"/>
</dbReference>
<evidence type="ECO:0000256" key="5">
    <source>
        <dbReference type="ARBA" id="ARBA00023306"/>
    </source>
</evidence>
<sequence>MFITDIRKDFYEVVANQRVALLVASDIDALCACKILQVLFHCDQVQYTLVPVTGWQDLSTAFLEHKEQFRYFVLINCGANVDLLEMLQPDDDSVFFICDTHRPVDVVNVYNDSQIKLLIKQDDDLGVPSYDDIFRDEDEGEGSDSGNESEEGSEPSGKRRRFDEGAVERRIERRRAKRDWEARRREILFDYEQYEYHGTSASIMFFELAWVLTKDTKDMLWWAVIGLTDQWVHDKITHMKYVTDIATMQRHVSRHNHRNEDEENSLSIDCMRISFEYDLRLTLYQHWSLYESICNSCYTSCNFKLWTLNGQKKLQEFLADMGLPLKQVRQKFHSMDMSIKENLRDVIEESSNKYGMKDIRIQTFGVHFGFKNRFLASDMVHATTALLESTEKDESASDNFIKALDSLSRSNLDRLHSGIDLAKKKLMAIQQTVASCICTNLIVSQGPFLYCYLMEGTPDVKLFSKPMALTLLCKYLLKAFVQSTRNKRCKLLPLVMAAPKDVEKGSVIVVGIPPESETSDKKNFFGRAFEKAAESTSSRTLHDNFDTSIITLKTEDRSKFLDALITLLS</sequence>
<dbReference type="Ensembl" id="ENSCLMT00005036853.1">
    <property type="protein sequence ID" value="ENSCLMP00005035427.1"/>
    <property type="gene ID" value="ENSCLMG00005016855.1"/>
</dbReference>
<evidence type="ECO:0000313" key="7">
    <source>
        <dbReference type="Ensembl" id="ENSCLMP00005035427.1"/>
    </source>
</evidence>
<dbReference type="GO" id="GO:0031261">
    <property type="term" value="C:DNA replication preinitiation complex"/>
    <property type="evidence" value="ECO:0007669"/>
    <property type="project" value="TreeGrafter"/>
</dbReference>
<evidence type="ECO:0000256" key="1">
    <source>
        <dbReference type="ARBA" id="ARBA00004123"/>
    </source>
</evidence>
<keyword evidence="8" id="KW-1185">Reference proteome</keyword>
<evidence type="ECO:0000256" key="4">
    <source>
        <dbReference type="ARBA" id="ARBA00023242"/>
    </source>
</evidence>
<dbReference type="PANTHER" id="PTHR10507">
    <property type="entry name" value="CDC45-RELATED PROTEIN"/>
    <property type="match status" value="1"/>
</dbReference>
<reference evidence="7" key="1">
    <citation type="submission" date="2025-08" db="UniProtKB">
        <authorList>
            <consortium name="Ensembl"/>
        </authorList>
    </citation>
    <scope>IDENTIFICATION</scope>
</reference>
<evidence type="ECO:0000256" key="2">
    <source>
        <dbReference type="ARBA" id="ARBA00010727"/>
    </source>
</evidence>
<organism evidence="7 8">
    <name type="scientific">Cyclopterus lumpus</name>
    <name type="common">Lumpsucker</name>
    <dbReference type="NCBI Taxonomy" id="8103"/>
    <lineage>
        <taxon>Eukaryota</taxon>
        <taxon>Metazoa</taxon>
        <taxon>Chordata</taxon>
        <taxon>Craniata</taxon>
        <taxon>Vertebrata</taxon>
        <taxon>Euteleostomi</taxon>
        <taxon>Actinopterygii</taxon>
        <taxon>Neopterygii</taxon>
        <taxon>Teleostei</taxon>
        <taxon>Neoteleostei</taxon>
        <taxon>Acanthomorphata</taxon>
        <taxon>Eupercaria</taxon>
        <taxon>Perciformes</taxon>
        <taxon>Cottioidei</taxon>
        <taxon>Cottales</taxon>
        <taxon>Cyclopteridae</taxon>
        <taxon>Cyclopterus</taxon>
    </lineage>
</organism>
<dbReference type="AlphaFoldDB" id="A0A8C3A3F4"/>
<keyword evidence="4" id="KW-0539">Nucleus</keyword>
<keyword evidence="3" id="KW-0235">DNA replication</keyword>
<dbReference type="GeneTree" id="ENSGT00390000009662"/>
<evidence type="ECO:0000313" key="8">
    <source>
        <dbReference type="Proteomes" id="UP000694565"/>
    </source>
</evidence>
<dbReference type="CTD" id="8318"/>
<accession>A0A8C3A3F4</accession>
<comment type="subcellular location">
    <subcellularLocation>
        <location evidence="1">Nucleus</location>
    </subcellularLocation>
</comment>